<comment type="cofactor">
    <cofactor evidence="1">
        <name>FAD</name>
        <dbReference type="ChEBI" id="CHEBI:57692"/>
    </cofactor>
</comment>
<dbReference type="EMBL" id="JALJOT010000011">
    <property type="protein sequence ID" value="KAK9905734.1"/>
    <property type="molecule type" value="Genomic_DNA"/>
</dbReference>
<dbReference type="SUPFAM" id="SSF56176">
    <property type="entry name" value="FAD-binding/transporter-associated domain-like"/>
    <property type="match status" value="1"/>
</dbReference>
<feature type="region of interest" description="Disordered" evidence="6">
    <location>
        <begin position="24"/>
        <end position="48"/>
    </location>
</feature>
<organism evidence="8 9">
    <name type="scientific">Coccomyxa subellipsoidea</name>
    <dbReference type="NCBI Taxonomy" id="248742"/>
    <lineage>
        <taxon>Eukaryota</taxon>
        <taxon>Viridiplantae</taxon>
        <taxon>Chlorophyta</taxon>
        <taxon>core chlorophytes</taxon>
        <taxon>Trebouxiophyceae</taxon>
        <taxon>Trebouxiophyceae incertae sedis</taxon>
        <taxon>Coccomyxaceae</taxon>
        <taxon>Coccomyxa</taxon>
    </lineage>
</organism>
<accession>A0ABR2YIU7</accession>
<gene>
    <name evidence="8" type="ORF">WJX75_005354</name>
</gene>
<keyword evidence="4" id="KW-0274">FAD</keyword>
<sequence length="505" mass="54111">MLKARRAIKEASWERHRTLSQGGLLGGRLGSRRVPSNTGRTLDHGHEDDRFTSSLYHARTPVSKDDLTAFRVSLSSPIALRTEVTYAQAAELVPDGLSEGNAPFFQMPVPQYIVTPENEQDVVKAIQFAADHGLKTSARGTGHQISGIAVPSCGIVIDMSNLNKISLAPDLQSATVQMGARSGALFNETLPRGVMPVAGHCQHVGVAGFTLGGGYGWGSRYFGAATDNVLSMDIVTVGPNRTATLARLDYKSDPELFFGMRGAGGMLGVAVSMTVKTHPIPQTTTNATYAFNISRAQEVVTCSPETDTAFANLSAFASNRSIPALDGGLSTNTSTLAMLTDYPTYCGNLSQATYWNTYYTKNSTIPQGLVSTMVTWITNTTSDGAYFVMYADLPPASGPAANAYGFRGTYQTEVIDAWDRSAGGAVVDGDANHIAWVKAASAAVIPFTSGRYVNQLMFDFPDDNRASYEPATWERIVKLKAAHDPLNLFRDLNFARPGASTASSK</sequence>
<comment type="similarity">
    <text evidence="2">Belongs to the oxygen-dependent FAD-linked oxidoreductase family.</text>
</comment>
<dbReference type="PROSITE" id="PS51387">
    <property type="entry name" value="FAD_PCMH"/>
    <property type="match status" value="1"/>
</dbReference>
<dbReference type="PANTHER" id="PTHR42973">
    <property type="entry name" value="BINDING OXIDOREDUCTASE, PUTATIVE (AFU_ORTHOLOGUE AFUA_1G17690)-RELATED"/>
    <property type="match status" value="1"/>
</dbReference>
<evidence type="ECO:0000256" key="3">
    <source>
        <dbReference type="ARBA" id="ARBA00022630"/>
    </source>
</evidence>
<evidence type="ECO:0000256" key="2">
    <source>
        <dbReference type="ARBA" id="ARBA00005466"/>
    </source>
</evidence>
<dbReference type="Gene3D" id="3.40.462.20">
    <property type="match status" value="1"/>
</dbReference>
<dbReference type="PANTHER" id="PTHR42973:SF39">
    <property type="entry name" value="FAD-BINDING PCMH-TYPE DOMAIN-CONTAINING PROTEIN"/>
    <property type="match status" value="1"/>
</dbReference>
<reference evidence="8 9" key="1">
    <citation type="journal article" date="2024" name="Nat. Commun.">
        <title>Phylogenomics reveals the evolutionary origins of lichenization in chlorophyte algae.</title>
        <authorList>
            <person name="Puginier C."/>
            <person name="Libourel C."/>
            <person name="Otte J."/>
            <person name="Skaloud P."/>
            <person name="Haon M."/>
            <person name="Grisel S."/>
            <person name="Petersen M."/>
            <person name="Berrin J.G."/>
            <person name="Delaux P.M."/>
            <person name="Dal Grande F."/>
            <person name="Keller J."/>
        </authorList>
    </citation>
    <scope>NUCLEOTIDE SEQUENCE [LARGE SCALE GENOMIC DNA]</scope>
    <source>
        <strain evidence="8 9">SAG 216-7</strain>
    </source>
</reference>
<dbReference type="Gene3D" id="3.30.43.10">
    <property type="entry name" value="Uridine Diphospho-n-acetylenolpyruvylglucosamine Reductase, domain 2"/>
    <property type="match status" value="1"/>
</dbReference>
<dbReference type="InterPro" id="IPR016169">
    <property type="entry name" value="FAD-bd_PCMH_sub2"/>
</dbReference>
<keyword evidence="5" id="KW-0560">Oxidoreductase</keyword>
<keyword evidence="9" id="KW-1185">Reference proteome</keyword>
<dbReference type="InterPro" id="IPR050416">
    <property type="entry name" value="FAD-linked_Oxidoreductase"/>
</dbReference>
<proteinExistence type="inferred from homology"/>
<feature type="domain" description="FAD-binding PCMH-type" evidence="7">
    <location>
        <begin position="106"/>
        <end position="280"/>
    </location>
</feature>
<name>A0ABR2YIU7_9CHLO</name>
<dbReference type="Pfam" id="PF01565">
    <property type="entry name" value="FAD_binding_4"/>
    <property type="match status" value="1"/>
</dbReference>
<evidence type="ECO:0000256" key="1">
    <source>
        <dbReference type="ARBA" id="ARBA00001974"/>
    </source>
</evidence>
<evidence type="ECO:0000313" key="9">
    <source>
        <dbReference type="Proteomes" id="UP001491310"/>
    </source>
</evidence>
<evidence type="ECO:0000259" key="7">
    <source>
        <dbReference type="PROSITE" id="PS51387"/>
    </source>
</evidence>
<dbReference type="InterPro" id="IPR016166">
    <property type="entry name" value="FAD-bd_PCMH"/>
</dbReference>
<evidence type="ECO:0000256" key="5">
    <source>
        <dbReference type="ARBA" id="ARBA00023002"/>
    </source>
</evidence>
<dbReference type="Gene3D" id="3.30.465.10">
    <property type="match status" value="1"/>
</dbReference>
<dbReference type="Proteomes" id="UP001491310">
    <property type="component" value="Unassembled WGS sequence"/>
</dbReference>
<evidence type="ECO:0000256" key="6">
    <source>
        <dbReference type="SAM" id="MobiDB-lite"/>
    </source>
</evidence>
<evidence type="ECO:0000256" key="4">
    <source>
        <dbReference type="ARBA" id="ARBA00022827"/>
    </source>
</evidence>
<dbReference type="InterPro" id="IPR016167">
    <property type="entry name" value="FAD-bd_PCMH_sub1"/>
</dbReference>
<protein>
    <recommendedName>
        <fullName evidence="7">FAD-binding PCMH-type domain-containing protein</fullName>
    </recommendedName>
</protein>
<comment type="caution">
    <text evidence="8">The sequence shown here is derived from an EMBL/GenBank/DDBJ whole genome shotgun (WGS) entry which is preliminary data.</text>
</comment>
<keyword evidence="3" id="KW-0285">Flavoprotein</keyword>
<dbReference type="InterPro" id="IPR036318">
    <property type="entry name" value="FAD-bd_PCMH-like_sf"/>
</dbReference>
<dbReference type="InterPro" id="IPR006094">
    <property type="entry name" value="Oxid_FAD_bind_N"/>
</dbReference>
<evidence type="ECO:0000313" key="8">
    <source>
        <dbReference type="EMBL" id="KAK9905734.1"/>
    </source>
</evidence>